<keyword evidence="2" id="KW-1133">Transmembrane helix</keyword>
<feature type="domain" description="GH29D-like beta-sandwich" evidence="3">
    <location>
        <begin position="324"/>
        <end position="388"/>
    </location>
</feature>
<sequence length="414" mass="45740">MKCAKCGAEIRPGCVYCSNCGQEAQIVTEINILEDDLLRSMLEEEEKSGSQTETLVSIEKTAEKTDQKPHGTKTASDSSKKKKKRMLEKKRKKARKTLVILVVLLIAALAVAFGVMQYNHSNSVSYQLKKATEALDQKNYTSALQYAEYVLQLDSENEDALVLEGQIYVLMKQDAKAETVLLWVIDQNPSCKKAYEQLLSLYDSNNSYDQILALKSKVTDSKILSLFDQYLLAAPEIDKEGGNYNEFLEVTLSVDGKGIDIYYTLDGSVPTDADKKYEDPIQIEEQGKTTLTAIAMDKNGKYSEPVSAEYNIELDAPDMPSVYPDGGTYHEQKSVLVTVPSGTTVYYTWDGSTPTSNSSVYRGALDIPEGNNILSLVAIDDNGLSSEVLKCNYIYYPTSTTDSDTQDGASSDAE</sequence>
<dbReference type="EMBL" id="JRFU01000006">
    <property type="protein sequence ID" value="PWE88027.1"/>
    <property type="molecule type" value="Genomic_DNA"/>
</dbReference>
<feature type="domain" description="GH29D-like beta-sandwich" evidence="3">
    <location>
        <begin position="240"/>
        <end position="306"/>
    </location>
</feature>
<reference evidence="4 5" key="1">
    <citation type="submission" date="2014-09" db="EMBL/GenBank/DDBJ databases">
        <title>Butyrate-producing bacteria isolated from human gut.</title>
        <authorList>
            <person name="Zhang Q."/>
            <person name="Zhao L."/>
        </authorList>
    </citation>
    <scope>NUCLEOTIDE SEQUENCE [LARGE SCALE GENOMIC DNA]</scope>
    <source>
        <strain evidence="4 5">21</strain>
    </source>
</reference>
<evidence type="ECO:0000313" key="5">
    <source>
        <dbReference type="Proteomes" id="UP000245288"/>
    </source>
</evidence>
<dbReference type="Gene3D" id="1.25.40.10">
    <property type="entry name" value="Tetratricopeptide repeat domain"/>
    <property type="match status" value="1"/>
</dbReference>
<feature type="transmembrane region" description="Helical" evidence="2">
    <location>
        <begin position="98"/>
        <end position="118"/>
    </location>
</feature>
<comment type="caution">
    <text evidence="4">The sequence shown here is derived from an EMBL/GenBank/DDBJ whole genome shotgun (WGS) entry which is preliminary data.</text>
</comment>
<protein>
    <recommendedName>
        <fullName evidence="3">GH29D-like beta-sandwich domain-containing protein</fullName>
    </recommendedName>
</protein>
<dbReference type="InterPro" id="IPR011990">
    <property type="entry name" value="TPR-like_helical_dom_sf"/>
</dbReference>
<proteinExistence type="predicted"/>
<keyword evidence="2" id="KW-0472">Membrane</keyword>
<dbReference type="Proteomes" id="UP000245288">
    <property type="component" value="Unassembled WGS sequence"/>
</dbReference>
<keyword evidence="2" id="KW-0812">Transmembrane</keyword>
<evidence type="ECO:0000313" key="4">
    <source>
        <dbReference type="EMBL" id="PWE88027.1"/>
    </source>
</evidence>
<feature type="compositionally biased region" description="Basic residues" evidence="1">
    <location>
        <begin position="80"/>
        <end position="90"/>
    </location>
</feature>
<keyword evidence="5" id="KW-1185">Reference proteome</keyword>
<evidence type="ECO:0000256" key="1">
    <source>
        <dbReference type="SAM" id="MobiDB-lite"/>
    </source>
</evidence>
<dbReference type="SUPFAM" id="SSF48452">
    <property type="entry name" value="TPR-like"/>
    <property type="match status" value="1"/>
</dbReference>
<dbReference type="AlphaFoldDB" id="A0A2V1JT29"/>
<evidence type="ECO:0000256" key="2">
    <source>
        <dbReference type="SAM" id="Phobius"/>
    </source>
</evidence>
<organism evidence="4 5">
    <name type="scientific">Eubacterium ramulus</name>
    <dbReference type="NCBI Taxonomy" id="39490"/>
    <lineage>
        <taxon>Bacteria</taxon>
        <taxon>Bacillati</taxon>
        <taxon>Bacillota</taxon>
        <taxon>Clostridia</taxon>
        <taxon>Eubacteriales</taxon>
        <taxon>Eubacteriaceae</taxon>
        <taxon>Eubacterium</taxon>
    </lineage>
</organism>
<dbReference type="InterPro" id="IPR059177">
    <property type="entry name" value="GH29D-like_dom"/>
</dbReference>
<dbReference type="Pfam" id="PF13290">
    <property type="entry name" value="CHB_HEX_C_1"/>
    <property type="match status" value="2"/>
</dbReference>
<name>A0A2V1JT29_EUBRA</name>
<gene>
    <name evidence="4" type="ORF">LG34_00505</name>
</gene>
<dbReference type="RefSeq" id="WP_109214363.1">
    <property type="nucleotide sequence ID" value="NZ_JBGLFH010000015.1"/>
</dbReference>
<feature type="region of interest" description="Disordered" evidence="1">
    <location>
        <begin position="60"/>
        <end position="90"/>
    </location>
</feature>
<accession>A0A2V1JT29</accession>
<dbReference type="OrthoDB" id="9802197at2"/>
<evidence type="ECO:0000259" key="3">
    <source>
        <dbReference type="Pfam" id="PF13290"/>
    </source>
</evidence>
<dbReference type="Pfam" id="PF14559">
    <property type="entry name" value="TPR_19"/>
    <property type="match status" value="1"/>
</dbReference>
<feature type="compositionally biased region" description="Basic and acidic residues" evidence="1">
    <location>
        <begin position="60"/>
        <end position="69"/>
    </location>
</feature>